<comment type="caution">
    <text evidence="2">The sequence shown here is derived from an EMBL/GenBank/DDBJ whole genome shotgun (WGS) entry which is preliminary data.</text>
</comment>
<dbReference type="EMBL" id="JABWRE010000016">
    <property type="protein sequence ID" value="MBC3442791.1"/>
    <property type="molecule type" value="Genomic_DNA"/>
</dbReference>
<evidence type="ECO:0008006" key="6">
    <source>
        <dbReference type="Google" id="ProtNLM"/>
    </source>
</evidence>
<evidence type="ECO:0000313" key="3">
    <source>
        <dbReference type="EMBL" id="MBV4537072.1"/>
    </source>
</evidence>
<dbReference type="Proteomes" id="UP001621534">
    <property type="component" value="Unassembled WGS sequence"/>
</dbReference>
<reference evidence="2" key="3">
    <citation type="submission" date="2020-07" db="EMBL/GenBank/DDBJ databases">
        <authorList>
            <person name="Lood C."/>
            <person name="Girard L."/>
        </authorList>
    </citation>
    <scope>NUCLEOTIDE SEQUENCE</scope>
    <source>
        <strain evidence="2">SWRI10</strain>
    </source>
</reference>
<dbReference type="InterPro" id="IPR054635">
    <property type="entry name" value="PA1571-like"/>
</dbReference>
<dbReference type="RefSeq" id="WP_186556310.1">
    <property type="nucleotide sequence ID" value="NZ_JABWRE020000001.1"/>
</dbReference>
<accession>A0A923JX25</accession>
<dbReference type="NCBIfam" id="NF045613">
    <property type="entry name" value="PA1571_fam"/>
    <property type="match status" value="1"/>
</dbReference>
<dbReference type="Proteomes" id="UP000599879">
    <property type="component" value="Unassembled WGS sequence"/>
</dbReference>
<organism evidence="2">
    <name type="scientific">Pseudomonas urmiensis</name>
    <dbReference type="NCBI Taxonomy" id="2745493"/>
    <lineage>
        <taxon>Bacteria</taxon>
        <taxon>Pseudomonadati</taxon>
        <taxon>Pseudomonadota</taxon>
        <taxon>Gammaproteobacteria</taxon>
        <taxon>Pseudomonadales</taxon>
        <taxon>Pseudomonadaceae</taxon>
        <taxon>Pseudomonas</taxon>
    </lineage>
</organism>
<evidence type="ECO:0000313" key="2">
    <source>
        <dbReference type="EMBL" id="MBC3442791.1"/>
    </source>
</evidence>
<evidence type="ECO:0000313" key="4">
    <source>
        <dbReference type="EMBL" id="MFK5732072.1"/>
    </source>
</evidence>
<reference evidence="4 5" key="1">
    <citation type="journal article" date="2012" name="Plant Soil">
        <title>Screening of plant growth-promoting traits in arsenic-resistant bacteria isolated from the rhizosphere of soybean plants from Argentinean agricultural soil.</title>
        <authorList>
            <person name="Wevar Oller A.L."/>
            <person name="Talano M.A."/>
            <person name="Agostini E."/>
        </authorList>
    </citation>
    <scope>NUCLEOTIDE SEQUENCE [LARGE SCALE GENOMIC DNA]</scope>
    <source>
        <strain evidence="4 5">AW4</strain>
    </source>
</reference>
<dbReference type="AlphaFoldDB" id="A0A923JX25"/>
<reference evidence="3" key="4">
    <citation type="submission" date="2021-06" db="EMBL/GenBank/DDBJ databases">
        <title>Updating the genus Pseudomonas: Description of 43 new species and partition of the Pseudomonas putida group.</title>
        <authorList>
            <person name="Girard L."/>
            <person name="Lood C."/>
            <person name="Vandamme P."/>
            <person name="Rokni-Zadeh H."/>
            <person name="Van Noort V."/>
            <person name="Hofte M."/>
            <person name="Lavigne R."/>
            <person name="De Mot R."/>
        </authorList>
    </citation>
    <scope>NUCLEOTIDE SEQUENCE</scope>
    <source>
        <strain evidence="3">SWRI10</strain>
    </source>
</reference>
<sequence>MSLQHSSETPKTTKPQHDLDCGSIIDAQGREVPITDEMIKKACEDLEKSRVERSNKA</sequence>
<dbReference type="EMBL" id="JABWRE020000001">
    <property type="protein sequence ID" value="MBV4537072.1"/>
    <property type="molecule type" value="Genomic_DNA"/>
</dbReference>
<evidence type="ECO:0000256" key="1">
    <source>
        <dbReference type="SAM" id="MobiDB-lite"/>
    </source>
</evidence>
<gene>
    <name evidence="3" type="ORF">HU737_013880</name>
    <name evidence="2" type="ORF">HU737_19040</name>
    <name evidence="4" type="ORF">KW869_00905</name>
</gene>
<dbReference type="EMBL" id="JAHWXS010000001">
    <property type="protein sequence ID" value="MFK5732072.1"/>
    <property type="molecule type" value="Genomic_DNA"/>
</dbReference>
<reference evidence="2" key="2">
    <citation type="journal article" date="2020" name="Microorganisms">
        <title>Reliable Identification of Environmental Pseudomonas Isolates Using the rpoD Gene.</title>
        <authorList>
            <consortium name="The Broad Institute Genome Sequencing Platform"/>
            <person name="Girard L."/>
            <person name="Lood C."/>
            <person name="Rokni-Zadeh H."/>
            <person name="van Noort V."/>
            <person name="Lavigne R."/>
            <person name="De Mot R."/>
        </authorList>
    </citation>
    <scope>NUCLEOTIDE SEQUENCE</scope>
    <source>
        <strain evidence="2">SWRI10</strain>
    </source>
</reference>
<feature type="region of interest" description="Disordered" evidence="1">
    <location>
        <begin position="1"/>
        <end position="23"/>
    </location>
</feature>
<proteinExistence type="predicted"/>
<feature type="compositionally biased region" description="Polar residues" evidence="1">
    <location>
        <begin position="1"/>
        <end position="13"/>
    </location>
</feature>
<name>A0A923JX25_9PSED</name>
<reference evidence="4" key="5">
    <citation type="submission" date="2021-07" db="EMBL/GenBank/DDBJ databases">
        <authorList>
            <person name="Wevar Oller A.L."/>
            <person name="Talano M.A."/>
            <person name="Torres Tejerizo G.A."/>
            <person name="Agostini E."/>
        </authorList>
    </citation>
    <scope>NUCLEOTIDE SEQUENCE</scope>
    <source>
        <strain evidence="4">AW4</strain>
    </source>
</reference>
<keyword evidence="5" id="KW-1185">Reference proteome</keyword>
<protein>
    <recommendedName>
        <fullName evidence="6">Multifunctional fatty acid oxidation complex subunit alpha</fullName>
    </recommendedName>
</protein>
<evidence type="ECO:0000313" key="5">
    <source>
        <dbReference type="Proteomes" id="UP001621534"/>
    </source>
</evidence>